<keyword evidence="5 8" id="KW-0812">Transmembrane</keyword>
<keyword evidence="11" id="KW-1185">Reference proteome</keyword>
<name>A0A942T9S2_9BACI</name>
<evidence type="ECO:0000256" key="6">
    <source>
        <dbReference type="ARBA" id="ARBA00022989"/>
    </source>
</evidence>
<dbReference type="PANTHER" id="PTHR23522">
    <property type="entry name" value="BLL5896 PROTEIN"/>
    <property type="match status" value="1"/>
</dbReference>
<dbReference type="InterPro" id="IPR024989">
    <property type="entry name" value="MFS_assoc_dom"/>
</dbReference>
<feature type="transmembrane region" description="Helical" evidence="8">
    <location>
        <begin position="153"/>
        <end position="172"/>
    </location>
</feature>
<feature type="transmembrane region" description="Helical" evidence="8">
    <location>
        <begin position="129"/>
        <end position="147"/>
    </location>
</feature>
<feature type="transmembrane region" description="Helical" evidence="8">
    <location>
        <begin position="34"/>
        <end position="55"/>
    </location>
</feature>
<organism evidence="10 11">
    <name type="scientific">Lederbergia citri</name>
    <dbReference type="NCBI Taxonomy" id="2833580"/>
    <lineage>
        <taxon>Bacteria</taxon>
        <taxon>Bacillati</taxon>
        <taxon>Bacillota</taxon>
        <taxon>Bacilli</taxon>
        <taxon>Bacillales</taxon>
        <taxon>Bacillaceae</taxon>
        <taxon>Lederbergia</taxon>
    </lineage>
</organism>
<accession>A0A942T9S2</accession>
<dbReference type="Gene3D" id="1.20.1250.20">
    <property type="entry name" value="MFS general substrate transporter like domains"/>
    <property type="match status" value="2"/>
</dbReference>
<evidence type="ECO:0000256" key="8">
    <source>
        <dbReference type="SAM" id="Phobius"/>
    </source>
</evidence>
<feature type="transmembrane region" description="Helical" evidence="8">
    <location>
        <begin position="258"/>
        <end position="279"/>
    </location>
</feature>
<keyword evidence="4" id="KW-0997">Cell inner membrane</keyword>
<feature type="transmembrane region" description="Helical" evidence="8">
    <location>
        <begin position="291"/>
        <end position="311"/>
    </location>
</feature>
<dbReference type="SUPFAM" id="SSF103473">
    <property type="entry name" value="MFS general substrate transporter"/>
    <property type="match status" value="1"/>
</dbReference>
<evidence type="ECO:0000256" key="5">
    <source>
        <dbReference type="ARBA" id="ARBA00022692"/>
    </source>
</evidence>
<dbReference type="RefSeq" id="WP_213123060.1">
    <property type="nucleotide sequence ID" value="NZ_JAGYPG010000001.1"/>
</dbReference>
<keyword evidence="3" id="KW-1003">Cell membrane</keyword>
<dbReference type="Pfam" id="PF12832">
    <property type="entry name" value="MFS_1_like"/>
    <property type="match status" value="1"/>
</dbReference>
<feature type="transmembrane region" description="Helical" evidence="8">
    <location>
        <begin position="323"/>
        <end position="343"/>
    </location>
</feature>
<dbReference type="Proteomes" id="UP000681414">
    <property type="component" value="Unassembled WGS sequence"/>
</dbReference>
<dbReference type="AlphaFoldDB" id="A0A942T9S2"/>
<feature type="transmembrane region" description="Helical" evidence="8">
    <location>
        <begin position="193"/>
        <end position="210"/>
    </location>
</feature>
<comment type="subcellular location">
    <subcellularLocation>
        <location evidence="1">Cell inner membrane</location>
        <topology evidence="1">Multi-pass membrane protein</topology>
    </subcellularLocation>
</comment>
<dbReference type="GO" id="GO:0015528">
    <property type="term" value="F:lactose:proton symporter activity"/>
    <property type="evidence" value="ECO:0007669"/>
    <property type="project" value="TreeGrafter"/>
</dbReference>
<evidence type="ECO:0000256" key="3">
    <source>
        <dbReference type="ARBA" id="ARBA00022475"/>
    </source>
</evidence>
<evidence type="ECO:0000256" key="1">
    <source>
        <dbReference type="ARBA" id="ARBA00004429"/>
    </source>
</evidence>
<dbReference type="PIRSF" id="PIRSF004925">
    <property type="entry name" value="HcaT"/>
    <property type="match status" value="1"/>
</dbReference>
<dbReference type="GO" id="GO:0005886">
    <property type="term" value="C:plasma membrane"/>
    <property type="evidence" value="ECO:0007669"/>
    <property type="project" value="UniProtKB-SubCell"/>
</dbReference>
<dbReference type="EMBL" id="JAGYPG010000001">
    <property type="protein sequence ID" value="MBS4193823.1"/>
    <property type="molecule type" value="Genomic_DNA"/>
</dbReference>
<evidence type="ECO:0000256" key="7">
    <source>
        <dbReference type="ARBA" id="ARBA00023136"/>
    </source>
</evidence>
<proteinExistence type="predicted"/>
<reference evidence="10 11" key="1">
    <citation type="submission" date="2021-05" db="EMBL/GenBank/DDBJ databases">
        <title>Novel Bacillus species.</title>
        <authorList>
            <person name="Liu G."/>
        </authorList>
    </citation>
    <scope>NUCLEOTIDE SEQUENCE [LARGE SCALE GENOMIC DNA]</scope>
    <source>
        <strain evidence="11">FJAT-49780</strain>
    </source>
</reference>
<keyword evidence="2" id="KW-0813">Transport</keyword>
<feature type="transmembrane region" description="Helical" evidence="8">
    <location>
        <begin position="349"/>
        <end position="371"/>
    </location>
</feature>
<sequence length="383" mass="42558">MLQLSMFNFFFYWAMSIINAFFPLLFRYKGLSPGQIGIVLAVGPVVAIFSQPLWGIISDKKQTVKKILLLLLVATLVIGLAIFFSPTMLLLVICMLVFHFFMSPIQPLLDSLSTTFAKENGRSYGSIRVWGSIGFATASFIIGFIIGKIGIQYLWIIYTIIIVGVFLIALKLSDSKAPRNPVTKEGFKKAFRNPQFFIFLIAVLFIAIPHRMNDGMLALYLKSLGAPEGLIGLAWTFSALSEAPVVGIMYILMRRIPLLVLISIAGCFYTIRWFLYSLLSEPVLIVSSQAMHSVTFAIFMVASLQYVASIIPREMIATGQTAYFATFNGLAPIIGSAAGGYLMEHFGGSYIYRLGSFSALIGTFIVVVLFLRERKVQNEKQYA</sequence>
<evidence type="ECO:0000313" key="10">
    <source>
        <dbReference type="EMBL" id="MBS4193823.1"/>
    </source>
</evidence>
<dbReference type="GO" id="GO:0030395">
    <property type="term" value="F:lactose binding"/>
    <property type="evidence" value="ECO:0007669"/>
    <property type="project" value="TreeGrafter"/>
</dbReference>
<dbReference type="InterPro" id="IPR036259">
    <property type="entry name" value="MFS_trans_sf"/>
</dbReference>
<evidence type="ECO:0000256" key="2">
    <source>
        <dbReference type="ARBA" id="ARBA00022448"/>
    </source>
</evidence>
<feature type="transmembrane region" description="Helical" evidence="8">
    <location>
        <begin position="7"/>
        <end position="28"/>
    </location>
</feature>
<gene>
    <name evidence="10" type="ORF">KHA97_01895</name>
</gene>
<keyword evidence="7 8" id="KW-0472">Membrane</keyword>
<dbReference type="InterPro" id="IPR026032">
    <property type="entry name" value="HcaT-like"/>
</dbReference>
<feature type="transmembrane region" description="Helical" evidence="8">
    <location>
        <begin position="230"/>
        <end position="251"/>
    </location>
</feature>
<protein>
    <submittedName>
        <fullName evidence="10">MFS transporter</fullName>
    </submittedName>
</protein>
<evidence type="ECO:0000259" key="9">
    <source>
        <dbReference type="Pfam" id="PF12832"/>
    </source>
</evidence>
<dbReference type="PANTHER" id="PTHR23522:SF10">
    <property type="entry name" value="3-PHENYLPROPIONIC ACID TRANSPORTER-RELATED"/>
    <property type="match status" value="1"/>
</dbReference>
<feature type="transmembrane region" description="Helical" evidence="8">
    <location>
        <begin position="90"/>
        <end position="109"/>
    </location>
</feature>
<comment type="caution">
    <text evidence="10">The sequence shown here is derived from an EMBL/GenBank/DDBJ whole genome shotgun (WGS) entry which is preliminary data.</text>
</comment>
<feature type="domain" description="Major facilitator superfamily associated" evidence="9">
    <location>
        <begin position="2"/>
        <end position="353"/>
    </location>
</feature>
<feature type="transmembrane region" description="Helical" evidence="8">
    <location>
        <begin position="67"/>
        <end position="84"/>
    </location>
</feature>
<keyword evidence="6 8" id="KW-1133">Transmembrane helix</keyword>
<evidence type="ECO:0000256" key="4">
    <source>
        <dbReference type="ARBA" id="ARBA00022519"/>
    </source>
</evidence>
<evidence type="ECO:0000313" key="11">
    <source>
        <dbReference type="Proteomes" id="UP000681414"/>
    </source>
</evidence>